<dbReference type="PANTHER" id="PTHR23517">
    <property type="entry name" value="RESISTANCE PROTEIN MDTM, PUTATIVE-RELATED-RELATED"/>
    <property type="match status" value="1"/>
</dbReference>
<feature type="transmembrane region" description="Helical" evidence="9">
    <location>
        <begin position="123"/>
        <end position="150"/>
    </location>
</feature>
<dbReference type="InterPro" id="IPR036259">
    <property type="entry name" value="MFS_trans_sf"/>
</dbReference>
<sequence>MCRTVTYMATSTEETKPKGFFGHPRGLANLFGTEMWERFSYYGMQAILLYYLYFSVNEGGLGLDEAVAAGIVGAYGGSVYLATIAGSWVADRLFGPERTLLYSAVLILCGHIALAVVPGVAGVAIGLICVALGSGGLKATATVLVGLLYAEGDDRRDAGFSIFYMGVNIGALAGPLLTGLLQDKVGFHWGFGLAAVGMAFGLGQYILQRRNLPPAGREVPNPIAGAERVRAFAVIALGAAAIVVLVVTGVVGPDNLATVVTWVISVAAVMLFAMLLTSKRVDRVERQRVVAFIPMFLVSFGFWSLFQQQFTVLAIYAEQRLDLDALGFFSIPPAWFNSVEPLFVVLLAPVFAALWVRLGDRQPSTPIKFGMGVAAMGVAFLVMALMGFTKGDGVVNPLLLVLVLVIFVLGELCLSPVGLSLSTKLAPRAFGAQMVALFYLSIALGSSVAGALAEYYTKDSEPAYFGLLGLGALVIGAIMFALSPVVKRLMNGVR</sequence>
<feature type="transmembrane region" description="Helical" evidence="9">
    <location>
        <begin position="394"/>
        <end position="414"/>
    </location>
</feature>
<dbReference type="NCBIfam" id="TIGR00924">
    <property type="entry name" value="yjdL_sub1_fam"/>
    <property type="match status" value="1"/>
</dbReference>
<feature type="transmembrane region" description="Helical" evidence="9">
    <location>
        <begin position="435"/>
        <end position="457"/>
    </location>
</feature>
<accession>A0A918GRH2</accession>
<evidence type="ECO:0000256" key="1">
    <source>
        <dbReference type="ARBA" id="ARBA00004651"/>
    </source>
</evidence>
<evidence type="ECO:0000256" key="6">
    <source>
        <dbReference type="ARBA" id="ARBA00022989"/>
    </source>
</evidence>
<dbReference type="Proteomes" id="UP000660680">
    <property type="component" value="Unassembled WGS sequence"/>
</dbReference>
<dbReference type="EMBL" id="BMRB01000006">
    <property type="protein sequence ID" value="GGS52925.1"/>
    <property type="molecule type" value="Genomic_DNA"/>
</dbReference>
<dbReference type="InterPro" id="IPR050171">
    <property type="entry name" value="MFS_Transporters"/>
</dbReference>
<dbReference type="SUPFAM" id="SSF103473">
    <property type="entry name" value="MFS general substrate transporter"/>
    <property type="match status" value="1"/>
</dbReference>
<dbReference type="GO" id="GO:1904680">
    <property type="term" value="F:peptide transmembrane transporter activity"/>
    <property type="evidence" value="ECO:0007669"/>
    <property type="project" value="InterPro"/>
</dbReference>
<keyword evidence="12" id="KW-1185">Reference proteome</keyword>
<dbReference type="Pfam" id="PF00854">
    <property type="entry name" value="PTR2"/>
    <property type="match status" value="1"/>
</dbReference>
<feature type="transmembrane region" description="Helical" evidence="9">
    <location>
        <begin position="68"/>
        <end position="88"/>
    </location>
</feature>
<dbReference type="InterPro" id="IPR005279">
    <property type="entry name" value="Dipep/tripep_permease"/>
</dbReference>
<keyword evidence="3 8" id="KW-0813">Transport</keyword>
<evidence type="ECO:0000256" key="2">
    <source>
        <dbReference type="ARBA" id="ARBA00005982"/>
    </source>
</evidence>
<feature type="transmembrane region" description="Helical" evidence="9">
    <location>
        <begin position="334"/>
        <end position="357"/>
    </location>
</feature>
<keyword evidence="5 8" id="KW-0812">Transmembrane</keyword>
<feature type="transmembrane region" description="Helical" evidence="9">
    <location>
        <begin position="100"/>
        <end position="117"/>
    </location>
</feature>
<evidence type="ECO:0000256" key="9">
    <source>
        <dbReference type="SAM" id="Phobius"/>
    </source>
</evidence>
<feature type="transmembrane region" description="Helical" evidence="9">
    <location>
        <begin position="162"/>
        <end position="181"/>
    </location>
</feature>
<feature type="transmembrane region" description="Helical" evidence="9">
    <location>
        <begin position="289"/>
        <end position="306"/>
    </location>
</feature>
<dbReference type="InterPro" id="IPR020846">
    <property type="entry name" value="MFS_dom"/>
</dbReference>
<dbReference type="PANTHER" id="PTHR23517:SF15">
    <property type="entry name" value="PROTON-DEPENDENT OLIGOPEPTIDE FAMILY TRANSPORT PROTEIN"/>
    <property type="match status" value="1"/>
</dbReference>
<dbReference type="GO" id="GO:0005886">
    <property type="term" value="C:plasma membrane"/>
    <property type="evidence" value="ECO:0007669"/>
    <property type="project" value="UniProtKB-SubCell"/>
</dbReference>
<dbReference type="CDD" id="cd17346">
    <property type="entry name" value="MFS_DtpA_like"/>
    <property type="match status" value="1"/>
</dbReference>
<protein>
    <submittedName>
        <fullName evidence="11">MFS transporter</fullName>
    </submittedName>
</protein>
<evidence type="ECO:0000256" key="3">
    <source>
        <dbReference type="ARBA" id="ARBA00022448"/>
    </source>
</evidence>
<evidence type="ECO:0000256" key="5">
    <source>
        <dbReference type="ARBA" id="ARBA00022692"/>
    </source>
</evidence>
<feature type="transmembrane region" description="Helical" evidence="9">
    <location>
        <begin position="463"/>
        <end position="486"/>
    </location>
</feature>
<feature type="transmembrane region" description="Helical" evidence="9">
    <location>
        <begin position="228"/>
        <end position="250"/>
    </location>
</feature>
<evidence type="ECO:0000256" key="4">
    <source>
        <dbReference type="ARBA" id="ARBA00022475"/>
    </source>
</evidence>
<keyword evidence="6 9" id="KW-1133">Transmembrane helix</keyword>
<comment type="similarity">
    <text evidence="2 8">Belongs to the major facilitator superfamily. Proton-dependent oligopeptide transporter (POT/PTR) (TC 2.A.17) family.</text>
</comment>
<evidence type="ECO:0000313" key="12">
    <source>
        <dbReference type="Proteomes" id="UP000660680"/>
    </source>
</evidence>
<keyword evidence="4" id="KW-1003">Cell membrane</keyword>
<dbReference type="PROSITE" id="PS50850">
    <property type="entry name" value="MFS"/>
    <property type="match status" value="1"/>
</dbReference>
<dbReference type="AlphaFoldDB" id="A0A918GRH2"/>
<gene>
    <name evidence="11" type="ORF">GCM10010171_55080</name>
</gene>
<feature type="transmembrane region" description="Helical" evidence="9">
    <location>
        <begin position="39"/>
        <end position="56"/>
    </location>
</feature>
<reference evidence="11" key="2">
    <citation type="submission" date="2020-09" db="EMBL/GenBank/DDBJ databases">
        <authorList>
            <person name="Sun Q."/>
            <person name="Ohkuma M."/>
        </authorList>
    </citation>
    <scope>NUCLEOTIDE SEQUENCE</scope>
    <source>
        <strain evidence="11">JCM 3276</strain>
    </source>
</reference>
<evidence type="ECO:0000313" key="11">
    <source>
        <dbReference type="EMBL" id="GGS52925.1"/>
    </source>
</evidence>
<feature type="transmembrane region" description="Helical" evidence="9">
    <location>
        <begin position="369"/>
        <end position="388"/>
    </location>
</feature>
<feature type="domain" description="Major facilitator superfamily (MFS) profile" evidence="10">
    <location>
        <begin position="1"/>
        <end position="487"/>
    </location>
</feature>
<proteinExistence type="inferred from homology"/>
<dbReference type="GO" id="GO:0006857">
    <property type="term" value="P:oligopeptide transport"/>
    <property type="evidence" value="ECO:0007669"/>
    <property type="project" value="InterPro"/>
</dbReference>
<comment type="caution">
    <text evidence="11">The sequence shown here is derived from an EMBL/GenBank/DDBJ whole genome shotgun (WGS) entry which is preliminary data.</text>
</comment>
<feature type="transmembrane region" description="Helical" evidence="9">
    <location>
        <begin position="187"/>
        <end position="207"/>
    </location>
</feature>
<comment type="subcellular location">
    <subcellularLocation>
        <location evidence="1">Cell membrane</location>
        <topology evidence="1">Multi-pass membrane protein</topology>
    </subcellularLocation>
    <subcellularLocation>
        <location evidence="8">Membrane</location>
        <topology evidence="8">Multi-pass membrane protein</topology>
    </subcellularLocation>
</comment>
<name>A0A918GRH2_9PSEU</name>
<feature type="transmembrane region" description="Helical" evidence="9">
    <location>
        <begin position="256"/>
        <end position="277"/>
    </location>
</feature>
<keyword evidence="7 9" id="KW-0472">Membrane</keyword>
<dbReference type="InterPro" id="IPR018456">
    <property type="entry name" value="PTR2_symporter_CS"/>
</dbReference>
<evidence type="ECO:0000256" key="8">
    <source>
        <dbReference type="RuleBase" id="RU003755"/>
    </source>
</evidence>
<dbReference type="PROSITE" id="PS01023">
    <property type="entry name" value="PTR2_2"/>
    <property type="match status" value="1"/>
</dbReference>
<evidence type="ECO:0000259" key="10">
    <source>
        <dbReference type="PROSITE" id="PS50850"/>
    </source>
</evidence>
<evidence type="ECO:0000256" key="7">
    <source>
        <dbReference type="ARBA" id="ARBA00023136"/>
    </source>
</evidence>
<dbReference type="Gene3D" id="1.20.1250.20">
    <property type="entry name" value="MFS general substrate transporter like domains"/>
    <property type="match status" value="1"/>
</dbReference>
<dbReference type="InterPro" id="IPR000109">
    <property type="entry name" value="POT_fam"/>
</dbReference>
<organism evidence="11 12">
    <name type="scientific">Actinokineospora fastidiosa</name>
    <dbReference type="NCBI Taxonomy" id="1816"/>
    <lineage>
        <taxon>Bacteria</taxon>
        <taxon>Bacillati</taxon>
        <taxon>Actinomycetota</taxon>
        <taxon>Actinomycetes</taxon>
        <taxon>Pseudonocardiales</taxon>
        <taxon>Pseudonocardiaceae</taxon>
        <taxon>Actinokineospora</taxon>
    </lineage>
</organism>
<reference evidence="11" key="1">
    <citation type="journal article" date="2014" name="Int. J. Syst. Evol. Microbiol.">
        <title>Complete genome sequence of Corynebacterium casei LMG S-19264T (=DSM 44701T), isolated from a smear-ripened cheese.</title>
        <authorList>
            <consortium name="US DOE Joint Genome Institute (JGI-PGF)"/>
            <person name="Walter F."/>
            <person name="Albersmeier A."/>
            <person name="Kalinowski J."/>
            <person name="Ruckert C."/>
        </authorList>
    </citation>
    <scope>NUCLEOTIDE SEQUENCE</scope>
    <source>
        <strain evidence="11">JCM 3276</strain>
    </source>
</reference>